<keyword evidence="3" id="KW-0255">Endonuclease</keyword>
<evidence type="ECO:0000259" key="2">
    <source>
        <dbReference type="Pfam" id="PF03372"/>
    </source>
</evidence>
<keyword evidence="3" id="KW-0540">Nuclease</keyword>
<evidence type="ECO:0000256" key="1">
    <source>
        <dbReference type="SAM" id="Phobius"/>
    </source>
</evidence>
<proteinExistence type="predicted"/>
<dbReference type="GO" id="GO:0004519">
    <property type="term" value="F:endonuclease activity"/>
    <property type="evidence" value="ECO:0007669"/>
    <property type="project" value="UniProtKB-KW"/>
</dbReference>
<keyword evidence="1" id="KW-0812">Transmembrane</keyword>
<evidence type="ECO:0000313" key="3">
    <source>
        <dbReference type="EMBL" id="QNH96842.1"/>
    </source>
</evidence>
<evidence type="ECO:0000313" key="4">
    <source>
        <dbReference type="Proteomes" id="UP000515275"/>
    </source>
</evidence>
<feature type="transmembrane region" description="Helical" evidence="1">
    <location>
        <begin position="38"/>
        <end position="54"/>
    </location>
</feature>
<dbReference type="KEGG" id="cans:GP473_01085"/>
<reference evidence="3 4" key="1">
    <citation type="submission" date="2019-12" db="EMBL/GenBank/DDBJ databases">
        <title>Corynebacterium sp. nov., isolated from feces of the Anser Albifrons in China.</title>
        <authorList>
            <person name="Liu Q."/>
        </authorList>
    </citation>
    <scope>NUCLEOTIDE SEQUENCE [LARGE SCALE GENOMIC DNA]</scope>
    <source>
        <strain evidence="3 4">23H37-10</strain>
    </source>
</reference>
<dbReference type="AlphaFoldDB" id="A0A7G7YQS2"/>
<keyword evidence="4" id="KW-1185">Reference proteome</keyword>
<dbReference type="InterPro" id="IPR005135">
    <property type="entry name" value="Endo/exonuclease/phosphatase"/>
</dbReference>
<organism evidence="3 4">
    <name type="scientific">Corynebacterium anserum</name>
    <dbReference type="NCBI Taxonomy" id="2684406"/>
    <lineage>
        <taxon>Bacteria</taxon>
        <taxon>Bacillati</taxon>
        <taxon>Actinomycetota</taxon>
        <taxon>Actinomycetes</taxon>
        <taxon>Mycobacteriales</taxon>
        <taxon>Corynebacteriaceae</taxon>
        <taxon>Corynebacterium</taxon>
    </lineage>
</organism>
<feature type="transmembrane region" description="Helical" evidence="1">
    <location>
        <begin position="61"/>
        <end position="81"/>
    </location>
</feature>
<keyword evidence="3" id="KW-0269">Exonuclease</keyword>
<dbReference type="Gene3D" id="3.60.10.10">
    <property type="entry name" value="Endonuclease/exonuclease/phosphatase"/>
    <property type="match status" value="1"/>
</dbReference>
<dbReference type="GO" id="GO:0004527">
    <property type="term" value="F:exonuclease activity"/>
    <property type="evidence" value="ECO:0007669"/>
    <property type="project" value="UniProtKB-KW"/>
</dbReference>
<keyword evidence="1" id="KW-0472">Membrane</keyword>
<keyword evidence="1" id="KW-1133">Transmembrane helix</keyword>
<dbReference type="SUPFAM" id="SSF56219">
    <property type="entry name" value="DNase I-like"/>
    <property type="match status" value="1"/>
</dbReference>
<feature type="domain" description="Endonuclease/exonuclease/phosphatase" evidence="2">
    <location>
        <begin position="95"/>
        <end position="296"/>
    </location>
</feature>
<dbReference type="EMBL" id="CP046883">
    <property type="protein sequence ID" value="QNH96842.1"/>
    <property type="molecule type" value="Genomic_DNA"/>
</dbReference>
<dbReference type="Pfam" id="PF03372">
    <property type="entry name" value="Exo_endo_phos"/>
    <property type="match status" value="1"/>
</dbReference>
<dbReference type="InterPro" id="IPR036691">
    <property type="entry name" value="Endo/exonu/phosph_ase_sf"/>
</dbReference>
<sequence>MVRHVSAPMLVISILWLSTVIWPPNVTAHWPFVSALQASAFCAAITAVFAVGLFRSALRAFLFALIAVVLVAAVPRIPALFVSDATADSVRVLALNTYLGQADDHAIAERVKELKPDVLILSETNPDEVEQVASETTMVPTNTAEPGKGGADAVAILLRQGSDFGAHQDLGLTRFQNPMVTRPVLTPGGKPLHVVGAHLVAPIGNDRPEWDQELKNIAEWTDGKKATGTSGVIVAGDFNATRSHPRFRDINLKDCTGHMAHTPTWPTVMPVLRLDHIMTTGTCHGAGTVRVAGTDHRGVWADITA</sequence>
<dbReference type="Proteomes" id="UP000515275">
    <property type="component" value="Chromosome"/>
</dbReference>
<protein>
    <submittedName>
        <fullName evidence="3">Endonuclease/exonuclease/phosphatase family protein</fullName>
    </submittedName>
</protein>
<name>A0A7G7YQS2_9CORY</name>
<accession>A0A7G7YQS2</accession>
<gene>
    <name evidence="3" type="ORF">GP473_01085</name>
</gene>
<keyword evidence="3" id="KW-0378">Hydrolase</keyword>